<gene>
    <name evidence="2" type="ORF">PGLA2088_LOCUS34177</name>
</gene>
<reference evidence="2" key="1">
    <citation type="submission" date="2021-02" db="EMBL/GenBank/DDBJ databases">
        <authorList>
            <person name="Dougan E. K."/>
            <person name="Rhodes N."/>
            <person name="Thang M."/>
            <person name="Chan C."/>
        </authorList>
    </citation>
    <scope>NUCLEOTIDE SEQUENCE</scope>
</reference>
<feature type="region of interest" description="Disordered" evidence="1">
    <location>
        <begin position="130"/>
        <end position="168"/>
    </location>
</feature>
<evidence type="ECO:0000313" key="3">
    <source>
        <dbReference type="Proteomes" id="UP000626109"/>
    </source>
</evidence>
<sequence length="308" mass="33753">CLSALPGRLPSLTAPEPARTGPLGLNSTSWPLSRDWKRALPLAIDSSTRSPGGVPDEPFLCQAPTTLVATMQRLQSERLRQQPSQQLHHSESKTFIFPELQLHHSVQTKGEQQQLLHQLHQELHASGEELDHPTRTQQQSTNHTSTCQSQSSERDDSGAGVLSQSSLSLSSAGRQAPSLSQRLLQALNMPCCQQEQAEQGLAEKDLRIEALEVCTALLAERLALAEGLAAKEHLIDPSTPCSTRSTWGSTASTNGDVFCLIPRRLRLALTRRHTTSGSSQSLGWNLPVDRGGEYLTWPRRGFSSAHRE</sequence>
<proteinExistence type="predicted"/>
<evidence type="ECO:0000256" key="1">
    <source>
        <dbReference type="SAM" id="MobiDB-lite"/>
    </source>
</evidence>
<dbReference type="Proteomes" id="UP000626109">
    <property type="component" value="Unassembled WGS sequence"/>
</dbReference>
<evidence type="ECO:0000313" key="2">
    <source>
        <dbReference type="EMBL" id="CAE8706446.1"/>
    </source>
</evidence>
<dbReference type="EMBL" id="CAJNNW010031211">
    <property type="protein sequence ID" value="CAE8706446.1"/>
    <property type="molecule type" value="Genomic_DNA"/>
</dbReference>
<protein>
    <submittedName>
        <fullName evidence="2">Uncharacterized protein</fullName>
    </submittedName>
</protein>
<name>A0A813KQF4_POLGL</name>
<feature type="compositionally biased region" description="Low complexity" evidence="1">
    <location>
        <begin position="158"/>
        <end position="168"/>
    </location>
</feature>
<accession>A0A813KQF4</accession>
<dbReference type="AlphaFoldDB" id="A0A813KQF4"/>
<comment type="caution">
    <text evidence="2">The sequence shown here is derived from an EMBL/GenBank/DDBJ whole genome shotgun (WGS) entry which is preliminary data.</text>
</comment>
<feature type="compositionally biased region" description="Polar residues" evidence="1">
    <location>
        <begin position="135"/>
        <end position="151"/>
    </location>
</feature>
<feature type="region of interest" description="Disordered" evidence="1">
    <location>
        <begin position="1"/>
        <end position="28"/>
    </location>
</feature>
<organism evidence="2 3">
    <name type="scientific">Polarella glacialis</name>
    <name type="common">Dinoflagellate</name>
    <dbReference type="NCBI Taxonomy" id="89957"/>
    <lineage>
        <taxon>Eukaryota</taxon>
        <taxon>Sar</taxon>
        <taxon>Alveolata</taxon>
        <taxon>Dinophyceae</taxon>
        <taxon>Suessiales</taxon>
        <taxon>Suessiaceae</taxon>
        <taxon>Polarella</taxon>
    </lineage>
</organism>
<feature type="non-terminal residue" evidence="2">
    <location>
        <position position="308"/>
    </location>
</feature>